<proteinExistence type="predicted"/>
<evidence type="ECO:0000256" key="1">
    <source>
        <dbReference type="SAM" id="Phobius"/>
    </source>
</evidence>
<keyword evidence="1" id="KW-1133">Transmembrane helix</keyword>
<reference evidence="2" key="1">
    <citation type="journal article" date="2014" name="Nat. Genet.">
        <title>Genome and transcriptome of the porcine whipworm Trichuris suis.</title>
        <authorList>
            <person name="Jex A.R."/>
            <person name="Nejsum P."/>
            <person name="Schwarz E.M."/>
            <person name="Hu L."/>
            <person name="Young N.D."/>
            <person name="Hall R.S."/>
            <person name="Korhonen P.K."/>
            <person name="Liao S."/>
            <person name="Thamsborg S."/>
            <person name="Xia J."/>
            <person name="Xu P."/>
            <person name="Wang S."/>
            <person name="Scheerlinck J.P."/>
            <person name="Hofmann A."/>
            <person name="Sternberg P.W."/>
            <person name="Wang J."/>
            <person name="Gasser R.B."/>
        </authorList>
    </citation>
    <scope>NUCLEOTIDE SEQUENCE [LARGE SCALE GENOMIC DNA]</scope>
    <source>
        <strain evidence="2">DCEP-RM93F</strain>
    </source>
</reference>
<evidence type="ECO:0000313" key="2">
    <source>
        <dbReference type="EMBL" id="KFD59803.1"/>
    </source>
</evidence>
<name>A0A085MRF7_9BILA</name>
<keyword evidence="1" id="KW-0812">Transmembrane</keyword>
<gene>
    <name evidence="2" type="ORF">M514_28021</name>
</gene>
<accession>A0A085MRF7</accession>
<dbReference type="EMBL" id="KL367732">
    <property type="protein sequence ID" value="KFD59803.1"/>
    <property type="molecule type" value="Genomic_DNA"/>
</dbReference>
<keyword evidence="1" id="KW-0472">Membrane</keyword>
<organism evidence="2">
    <name type="scientific">Trichuris suis</name>
    <name type="common">pig whipworm</name>
    <dbReference type="NCBI Taxonomy" id="68888"/>
    <lineage>
        <taxon>Eukaryota</taxon>
        <taxon>Metazoa</taxon>
        <taxon>Ecdysozoa</taxon>
        <taxon>Nematoda</taxon>
        <taxon>Enoplea</taxon>
        <taxon>Dorylaimia</taxon>
        <taxon>Trichinellida</taxon>
        <taxon>Trichuridae</taxon>
        <taxon>Trichuris</taxon>
    </lineage>
</organism>
<sequence length="131" mass="15110">MMRKCRLQADMLSNWFTVKKGSCNAMFTVFLILITYQGLGFNDFAESCGNHWPSEERMTGRKFISAIKAPTHLIPSRLQILRGRVNHGDRRALWPRCRHIGGAQESSSHVTPTYPFSQQFICKRHDLIVEK</sequence>
<feature type="transmembrane region" description="Helical" evidence="1">
    <location>
        <begin position="21"/>
        <end position="39"/>
    </location>
</feature>
<protein>
    <submittedName>
        <fullName evidence="2">Uncharacterized protein</fullName>
    </submittedName>
</protein>
<dbReference type="AlphaFoldDB" id="A0A085MRF7"/>
<dbReference type="Proteomes" id="UP000030758">
    <property type="component" value="Unassembled WGS sequence"/>
</dbReference>